<accession>A0AAV9Y2U2</accession>
<dbReference type="AlphaFoldDB" id="A0AAV9Y2U2"/>
<dbReference type="PANTHER" id="PTHR12124">
    <property type="entry name" value="POLYMYOSITIS/SCLERODERMA AUTOANTIGEN-RELATED"/>
    <property type="match status" value="1"/>
</dbReference>
<name>A0AAV9Y2U2_9CRYT</name>
<dbReference type="GO" id="GO:0071037">
    <property type="term" value="P:nuclear polyadenylation-dependent snRNA catabolic process"/>
    <property type="evidence" value="ECO:0007669"/>
    <property type="project" value="TreeGrafter"/>
</dbReference>
<dbReference type="InterPro" id="IPR036397">
    <property type="entry name" value="RNaseH_sf"/>
</dbReference>
<gene>
    <name evidence="4" type="ORF">RS030_243644</name>
</gene>
<dbReference type="PROSITE" id="PS50967">
    <property type="entry name" value="HRDC"/>
    <property type="match status" value="1"/>
</dbReference>
<dbReference type="GO" id="GO:0071040">
    <property type="term" value="P:nuclear polyadenylation-dependent antisense transcript catabolic process"/>
    <property type="evidence" value="ECO:0007669"/>
    <property type="project" value="TreeGrafter"/>
</dbReference>
<dbReference type="GO" id="GO:0000176">
    <property type="term" value="C:nuclear exosome (RNase complex)"/>
    <property type="evidence" value="ECO:0007669"/>
    <property type="project" value="TreeGrafter"/>
</dbReference>
<comment type="caution">
    <text evidence="4">The sequence shown here is derived from an EMBL/GenBank/DDBJ whole genome shotgun (WGS) entry which is preliminary data.</text>
</comment>
<feature type="domain" description="HRDC" evidence="3">
    <location>
        <begin position="543"/>
        <end position="623"/>
    </location>
</feature>
<dbReference type="PANTHER" id="PTHR12124:SF47">
    <property type="entry name" value="EXOSOME COMPONENT 10"/>
    <property type="match status" value="1"/>
</dbReference>
<organism evidence="4 5">
    <name type="scientific">Cryptosporidium xiaoi</name>
    <dbReference type="NCBI Taxonomy" id="659607"/>
    <lineage>
        <taxon>Eukaryota</taxon>
        <taxon>Sar</taxon>
        <taxon>Alveolata</taxon>
        <taxon>Apicomplexa</taxon>
        <taxon>Conoidasida</taxon>
        <taxon>Coccidia</taxon>
        <taxon>Eucoccidiorida</taxon>
        <taxon>Eimeriorina</taxon>
        <taxon>Cryptosporidiidae</taxon>
        <taxon>Cryptosporidium</taxon>
    </lineage>
</organism>
<dbReference type="GO" id="GO:0071044">
    <property type="term" value="P:histone mRNA catabolic process"/>
    <property type="evidence" value="ECO:0007669"/>
    <property type="project" value="TreeGrafter"/>
</dbReference>
<dbReference type="GO" id="GO:0071039">
    <property type="term" value="P:nuclear polyadenylation-dependent CUT catabolic process"/>
    <property type="evidence" value="ECO:0007669"/>
    <property type="project" value="TreeGrafter"/>
</dbReference>
<protein>
    <submittedName>
        <fullName evidence="4">RRPp PMC2 like exosome 3 exoribonuclease subunit with an RN domain and an HRDc domain</fullName>
    </submittedName>
</protein>
<dbReference type="InterPro" id="IPR010997">
    <property type="entry name" value="HRDC-like_sf"/>
</dbReference>
<keyword evidence="5" id="KW-1185">Reference proteome</keyword>
<proteinExistence type="predicted"/>
<dbReference type="GO" id="GO:0005730">
    <property type="term" value="C:nucleolus"/>
    <property type="evidence" value="ECO:0007669"/>
    <property type="project" value="TreeGrafter"/>
</dbReference>
<dbReference type="InterPro" id="IPR045092">
    <property type="entry name" value="Rrp6-like"/>
</dbReference>
<dbReference type="Gene3D" id="1.10.150.80">
    <property type="entry name" value="HRDC domain"/>
    <property type="match status" value="1"/>
</dbReference>
<evidence type="ECO:0000256" key="1">
    <source>
        <dbReference type="ARBA" id="ARBA00004123"/>
    </source>
</evidence>
<dbReference type="InterPro" id="IPR012337">
    <property type="entry name" value="RNaseH-like_sf"/>
</dbReference>
<reference evidence="4 5" key="1">
    <citation type="submission" date="2023-10" db="EMBL/GenBank/DDBJ databases">
        <title>Comparative genomics analysis reveals potential genetic determinants of host preference in Cryptosporidium xiaoi.</title>
        <authorList>
            <person name="Xiao L."/>
            <person name="Li J."/>
        </authorList>
    </citation>
    <scope>NUCLEOTIDE SEQUENCE [LARGE SCALE GENOMIC DNA]</scope>
    <source>
        <strain evidence="4 5">52996</strain>
    </source>
</reference>
<dbReference type="GO" id="GO:0071038">
    <property type="term" value="P:TRAMP-dependent tRNA surveillance pathway"/>
    <property type="evidence" value="ECO:0007669"/>
    <property type="project" value="TreeGrafter"/>
</dbReference>
<comment type="subcellular location">
    <subcellularLocation>
        <location evidence="1">Nucleus</location>
    </subcellularLocation>
</comment>
<dbReference type="Pfam" id="PF01612">
    <property type="entry name" value="DNA_pol_A_exo1"/>
    <property type="match status" value="1"/>
</dbReference>
<dbReference type="SUPFAM" id="SSF53098">
    <property type="entry name" value="Ribonuclease H-like"/>
    <property type="match status" value="1"/>
</dbReference>
<dbReference type="InterPro" id="IPR002562">
    <property type="entry name" value="3'-5'_exonuclease_dom"/>
</dbReference>
<dbReference type="EMBL" id="JAWDEY010000016">
    <property type="protein sequence ID" value="KAK6589021.1"/>
    <property type="molecule type" value="Genomic_DNA"/>
</dbReference>
<dbReference type="InterPro" id="IPR044876">
    <property type="entry name" value="HRDC_dom_sf"/>
</dbReference>
<dbReference type="GO" id="GO:0071036">
    <property type="term" value="P:nuclear polyadenylation-dependent snoRNA catabolic process"/>
    <property type="evidence" value="ECO:0007669"/>
    <property type="project" value="TreeGrafter"/>
</dbReference>
<dbReference type="GO" id="GO:0000175">
    <property type="term" value="F:3'-5'-RNA exonuclease activity"/>
    <property type="evidence" value="ECO:0007669"/>
    <property type="project" value="InterPro"/>
</dbReference>
<evidence type="ECO:0000259" key="3">
    <source>
        <dbReference type="PROSITE" id="PS50967"/>
    </source>
</evidence>
<dbReference type="Gene3D" id="3.30.420.10">
    <property type="entry name" value="Ribonuclease H-like superfamily/Ribonuclease H"/>
    <property type="match status" value="1"/>
</dbReference>
<dbReference type="SMART" id="SM00474">
    <property type="entry name" value="35EXOc"/>
    <property type="match status" value="1"/>
</dbReference>
<keyword evidence="2" id="KW-0539">Nucleus</keyword>
<dbReference type="GO" id="GO:0000467">
    <property type="term" value="P:exonucleolytic trimming to generate mature 3'-end of 5.8S rRNA from tricistronic rRNA transcript (SSU-rRNA, 5.8S rRNA, LSU-rRNA)"/>
    <property type="evidence" value="ECO:0007669"/>
    <property type="project" value="InterPro"/>
</dbReference>
<dbReference type="InterPro" id="IPR002121">
    <property type="entry name" value="HRDC_dom"/>
</dbReference>
<evidence type="ECO:0000313" key="5">
    <source>
        <dbReference type="Proteomes" id="UP001311799"/>
    </source>
</evidence>
<dbReference type="GO" id="GO:0003727">
    <property type="term" value="F:single-stranded RNA binding"/>
    <property type="evidence" value="ECO:0007669"/>
    <property type="project" value="TreeGrafter"/>
</dbReference>
<evidence type="ECO:0000256" key="2">
    <source>
        <dbReference type="ARBA" id="ARBA00023242"/>
    </source>
</evidence>
<dbReference type="Pfam" id="PF00570">
    <property type="entry name" value="HRDC"/>
    <property type="match status" value="1"/>
</dbReference>
<evidence type="ECO:0000313" key="4">
    <source>
        <dbReference type="EMBL" id="KAK6589021.1"/>
    </source>
</evidence>
<dbReference type="GO" id="GO:0071051">
    <property type="term" value="P:poly(A)-dependent snoRNA 3'-end processing"/>
    <property type="evidence" value="ECO:0007669"/>
    <property type="project" value="TreeGrafter"/>
</dbReference>
<sequence length="922" mass="106309">MACTESFEIDEINVGYVVRGNTNSGEKDRFVDLEASDLSDIDMKGECNICKKIESKFKLLLNDNEKTLMIQSNWRDLIDNFSVKFVPRLLSTPNKTGFDIENDNILKKLLRYNRLRIKNNFQIHSEFQYSNKKNESNIRNNSNDTPIIGLIHPKQYSTSIDHLSENNSENTGIFIIDELSQILHDKEIIMCQRYILFEDKYFQNIYEKEIKSLVWAVNGTIYHAGEEEYNIKDIKEVKSYFNISYSSPKLPLPLNNTPLIFINDLKGLKEIIGEILNSMEIHYRTSDDNSPFILSIDLEHHSTQTYRGFVSLIQMSTRDKDYIIDPFEIFHELVILNELTTNPRILKVFHGSDFDIFWLQRDFSVYVVNMFDTGKAAKVLNTPGGYSLKNLMDVYCNIDMDKTYQLSDWRERPLTDEKIKYARSDTHYLPYIYDILKNLLLLHSHIKPGFLLSTSDAMMKVENGKILVDKEDSSKFNINYKCTGSYMTFEMDTLDPSPLLTALHNSRLVSAKAYFIKPVDIWAKSHAIKSKFPRSCMNNQLERVLCLTIGHFLLVWREGLAKLLDLTPSYILKDGMIVKICSKQPSNETELFELFNPIPVNVKRHSEAILIIVNTVKNNIVSKNEENIFEFNSVISHIFSNISDGSIKCNEKEDLNAAFSSKKSLIKCKNMGDLKSKLCNKNISICDENELPSNSMLGDGTKKIKIKRSVGSSDNFANNLFGDHSNKTNAIAISDETLISMKIINEINNSLYRGTSSPIVYKSHEMNENFTSDDIMKKSYFPQNKVDGSNSIENMKKDTDDSINVVVENDQVRILRKSIKEEYDKDSDYIDERKKKKRYKKTDNEQDYNTYKDKEVVCDHNSNINVLEKQSISDINVKIKGLPASFACEKNIPDFIKNADSSSPVKTKKFSSLMRTKKWHKR</sequence>
<dbReference type="Proteomes" id="UP001311799">
    <property type="component" value="Unassembled WGS sequence"/>
</dbReference>
<dbReference type="SUPFAM" id="SSF47819">
    <property type="entry name" value="HRDC-like"/>
    <property type="match status" value="1"/>
</dbReference>
<dbReference type="GO" id="GO:0000166">
    <property type="term" value="F:nucleotide binding"/>
    <property type="evidence" value="ECO:0007669"/>
    <property type="project" value="InterPro"/>
</dbReference>
<dbReference type="GO" id="GO:0071035">
    <property type="term" value="P:nuclear polyadenylation-dependent rRNA catabolic process"/>
    <property type="evidence" value="ECO:0007669"/>
    <property type="project" value="TreeGrafter"/>
</dbReference>